<dbReference type="EMBL" id="SKBM01000017">
    <property type="protein sequence ID" value="TCZ57945.1"/>
    <property type="molecule type" value="Genomic_DNA"/>
</dbReference>
<gene>
    <name evidence="3" type="ORF">EXY23_17320</name>
</gene>
<evidence type="ECO:0000259" key="2">
    <source>
        <dbReference type="Pfam" id="PF09976"/>
    </source>
</evidence>
<accession>A0A4R4DBF6</accession>
<feature type="domain" description="Ancillary SecYEG translocon subunit/Cell division coordinator CpoB TPR" evidence="2">
    <location>
        <begin position="18"/>
        <end position="186"/>
    </location>
</feature>
<reference evidence="3 4" key="1">
    <citation type="submission" date="2019-03" db="EMBL/GenBank/DDBJ databases">
        <title>Paracraurococcus aquatilis NE82 genome sequence.</title>
        <authorList>
            <person name="Zhao Y."/>
            <person name="Du Z."/>
        </authorList>
    </citation>
    <scope>NUCLEOTIDE SEQUENCE [LARGE SCALE GENOMIC DNA]</scope>
    <source>
        <strain evidence="3 4">NE82</strain>
    </source>
</reference>
<organism evidence="3 4">
    <name type="scientific">Roseicella aquatilis</name>
    <dbReference type="NCBI Taxonomy" id="2527868"/>
    <lineage>
        <taxon>Bacteria</taxon>
        <taxon>Pseudomonadati</taxon>
        <taxon>Pseudomonadota</taxon>
        <taxon>Alphaproteobacteria</taxon>
        <taxon>Acetobacterales</taxon>
        <taxon>Roseomonadaceae</taxon>
        <taxon>Roseicella</taxon>
    </lineage>
</organism>
<keyword evidence="1" id="KW-0472">Membrane</keyword>
<dbReference type="AlphaFoldDB" id="A0A4R4DBF6"/>
<dbReference type="Proteomes" id="UP000295023">
    <property type="component" value="Unassembled WGS sequence"/>
</dbReference>
<protein>
    <submittedName>
        <fullName evidence="3">Tetratricopeptide repeat protein</fullName>
    </submittedName>
</protein>
<evidence type="ECO:0000313" key="4">
    <source>
        <dbReference type="Proteomes" id="UP000295023"/>
    </source>
</evidence>
<evidence type="ECO:0000256" key="1">
    <source>
        <dbReference type="SAM" id="Phobius"/>
    </source>
</evidence>
<keyword evidence="4" id="KW-1185">Reference proteome</keyword>
<comment type="caution">
    <text evidence="3">The sequence shown here is derived from an EMBL/GenBank/DDBJ whole genome shotgun (WGS) entry which is preliminary data.</text>
</comment>
<dbReference type="RefSeq" id="WP_132292160.1">
    <property type="nucleotide sequence ID" value="NZ_SKBM01000017.1"/>
</dbReference>
<feature type="transmembrane region" description="Helical" evidence="1">
    <location>
        <begin position="20"/>
        <end position="42"/>
    </location>
</feature>
<dbReference type="Pfam" id="PF09976">
    <property type="entry name" value="TPR_21"/>
    <property type="match status" value="1"/>
</dbReference>
<keyword evidence="1" id="KW-1133">Transmembrane helix</keyword>
<sequence>MPDIFDEVEEDLRAERMKRLLTRYGGLLTGAALLLVAGVAGLQGWRWYEARGAGEAAEAYLAAGRDAAAENADLRAAAGRYDALAATAPGGYRMLARLRGAALKAAAGDTAGARAEWDAVARDGAVDPLYRDLATLLWGLHGLDSADPAAIEARLAPLAGGPWRASAEEVRALAALKRNDTAGAKTLLTALAADPLAPQGVRDRAGRLLSGLGG</sequence>
<name>A0A4R4DBF6_9PROT</name>
<keyword evidence="1" id="KW-0812">Transmembrane</keyword>
<dbReference type="InterPro" id="IPR018704">
    <property type="entry name" value="SecYEG/CpoB_TPR"/>
</dbReference>
<evidence type="ECO:0000313" key="3">
    <source>
        <dbReference type="EMBL" id="TCZ57945.1"/>
    </source>
</evidence>
<dbReference type="OrthoDB" id="7173339at2"/>
<proteinExistence type="predicted"/>